<protein>
    <submittedName>
        <fullName evidence="3">Uncharacterized protein</fullName>
    </submittedName>
</protein>
<sequence length="278" mass="28563">MRPIDTMLVHLLPASLLALALAPLATLAADATPALNNPPGTGYQAILPTSKSSVSGEIQIGSTPSGKGANVQVIVRNLPSEGGPFSMFDPNTFSGCVSRTDVDIAYHIHEYPVPADGNCTGTGAHLDPFGRGEDPPCDDTKPETCQVGDLAGKHGKLTPQRYSDNYDDAFLSLVPGDQEFIGGKSIVVHFANKTRITCADLVLLGGNSTSTNSTSTNSTMTLSLSVPSGTASNTASRTDSSMTSSTASETATGESNAAVTMGAYGFGAGLMGMLAFLL</sequence>
<dbReference type="AlphaFoldDB" id="A0A3M7C7D8"/>
<accession>A0A3M7C7D8</accession>
<gene>
    <name evidence="3" type="ORF">D0863_15498</name>
</gene>
<reference evidence="3 4" key="1">
    <citation type="journal article" date="2018" name="BMC Genomics">
        <title>Genomic evidence for intraspecific hybridization in a clonal and extremely halotolerant yeast.</title>
        <authorList>
            <person name="Gostincar C."/>
            <person name="Stajich J.E."/>
            <person name="Zupancic J."/>
            <person name="Zalar P."/>
            <person name="Gunde-Cimerman N."/>
        </authorList>
    </citation>
    <scope>NUCLEOTIDE SEQUENCE [LARGE SCALE GENOMIC DNA]</scope>
    <source>
        <strain evidence="3 4">EXF-2682</strain>
    </source>
</reference>
<evidence type="ECO:0000313" key="4">
    <source>
        <dbReference type="Proteomes" id="UP000269276"/>
    </source>
</evidence>
<dbReference type="EMBL" id="QWIP01001240">
    <property type="protein sequence ID" value="RMY47988.1"/>
    <property type="molecule type" value="Genomic_DNA"/>
</dbReference>
<dbReference type="Gene3D" id="2.60.40.200">
    <property type="entry name" value="Superoxide dismutase, copper/zinc binding domain"/>
    <property type="match status" value="1"/>
</dbReference>
<keyword evidence="2" id="KW-0732">Signal</keyword>
<feature type="compositionally biased region" description="Low complexity" evidence="1">
    <location>
        <begin position="234"/>
        <end position="252"/>
    </location>
</feature>
<name>A0A3M7C7D8_HORWE</name>
<feature type="region of interest" description="Disordered" evidence="1">
    <location>
        <begin position="209"/>
        <end position="252"/>
    </location>
</feature>
<comment type="caution">
    <text evidence="3">The sequence shown here is derived from an EMBL/GenBank/DDBJ whole genome shotgun (WGS) entry which is preliminary data.</text>
</comment>
<dbReference type="InterPro" id="IPR053257">
    <property type="entry name" value="Cu-only_SOD"/>
</dbReference>
<organism evidence="3 4">
    <name type="scientific">Hortaea werneckii</name>
    <name type="common">Black yeast</name>
    <name type="synonym">Cladosporium werneckii</name>
    <dbReference type="NCBI Taxonomy" id="91943"/>
    <lineage>
        <taxon>Eukaryota</taxon>
        <taxon>Fungi</taxon>
        <taxon>Dikarya</taxon>
        <taxon>Ascomycota</taxon>
        <taxon>Pezizomycotina</taxon>
        <taxon>Dothideomycetes</taxon>
        <taxon>Dothideomycetidae</taxon>
        <taxon>Mycosphaerellales</taxon>
        <taxon>Teratosphaeriaceae</taxon>
        <taxon>Hortaea</taxon>
    </lineage>
</organism>
<feature type="chain" id="PRO_5018034225" evidence="2">
    <location>
        <begin position="29"/>
        <end position="278"/>
    </location>
</feature>
<dbReference type="GO" id="GO:0046872">
    <property type="term" value="F:metal ion binding"/>
    <property type="evidence" value="ECO:0007669"/>
    <property type="project" value="InterPro"/>
</dbReference>
<dbReference type="Proteomes" id="UP000269276">
    <property type="component" value="Unassembled WGS sequence"/>
</dbReference>
<feature type="compositionally biased region" description="Low complexity" evidence="1">
    <location>
        <begin position="209"/>
        <end position="225"/>
    </location>
</feature>
<evidence type="ECO:0000313" key="3">
    <source>
        <dbReference type="EMBL" id="RMY47988.1"/>
    </source>
</evidence>
<dbReference type="GO" id="GO:0006801">
    <property type="term" value="P:superoxide metabolic process"/>
    <property type="evidence" value="ECO:0007669"/>
    <property type="project" value="InterPro"/>
</dbReference>
<evidence type="ECO:0000256" key="2">
    <source>
        <dbReference type="SAM" id="SignalP"/>
    </source>
</evidence>
<dbReference type="SUPFAM" id="SSF49329">
    <property type="entry name" value="Cu,Zn superoxide dismutase-like"/>
    <property type="match status" value="1"/>
</dbReference>
<dbReference type="InterPro" id="IPR036423">
    <property type="entry name" value="SOD-like_Cu/Zn_dom_sf"/>
</dbReference>
<dbReference type="OrthoDB" id="159229at2759"/>
<evidence type="ECO:0000256" key="1">
    <source>
        <dbReference type="SAM" id="MobiDB-lite"/>
    </source>
</evidence>
<dbReference type="PANTHER" id="PTHR20910:SF1">
    <property type="entry name" value="SUPEROXIDE DISMUTASE COPPER_ZINC BINDING DOMAIN-CONTAINING PROTEIN"/>
    <property type="match status" value="1"/>
</dbReference>
<dbReference type="PANTHER" id="PTHR20910">
    <property type="entry name" value="AGAP001623-PA"/>
    <property type="match status" value="1"/>
</dbReference>
<proteinExistence type="predicted"/>
<feature type="signal peptide" evidence="2">
    <location>
        <begin position="1"/>
        <end position="28"/>
    </location>
</feature>